<dbReference type="PANTHER" id="PTHR30435:SF19">
    <property type="entry name" value="FLAGELLAR BASAL-BODY ROD PROTEIN FLGG"/>
    <property type="match status" value="1"/>
</dbReference>
<dbReference type="PANTHER" id="PTHR30435">
    <property type="entry name" value="FLAGELLAR PROTEIN"/>
    <property type="match status" value="1"/>
</dbReference>
<dbReference type="eggNOG" id="COG4786">
    <property type="taxonomic scope" value="Bacteria"/>
</dbReference>
<proteinExistence type="inferred from homology"/>
<dbReference type="InterPro" id="IPR020013">
    <property type="entry name" value="Flagellar_FlgE/F/G"/>
</dbReference>
<dbReference type="PROSITE" id="PS00588">
    <property type="entry name" value="FLAGELLA_BB_ROD"/>
    <property type="match status" value="1"/>
</dbReference>
<sequence>MVKGLYTAYTGMINEQRRMDVLTNNLANANTNGYKKEGLTARAFSDQLALKIKDYTDAPNTARGLGIINPGVKIGESYVDWSEGPMKETKNTFDFAIGGRGFFAVEYTNKAVNIERDTAGQMDVMYTRDGCFTMNVNGEITTQDGDYVLDDSGSHIQLDPNLPVEIDTLGNVIQDGAVVAKIGVYDFEATTYPDGRISYDNLLHYGENFFIPAGDDAGAEVVENARVYSGFLEQSNVSVVDEMVNMIATQRNYDTNQRMITTIDDTLQIAANQIGKV</sequence>
<dbReference type="AlphaFoldDB" id="E0RY70"/>
<dbReference type="NCBIfam" id="TIGR03506">
    <property type="entry name" value="FlgEFG_subfam"/>
    <property type="match status" value="1"/>
</dbReference>
<evidence type="ECO:0000313" key="7">
    <source>
        <dbReference type="Proteomes" id="UP000001299"/>
    </source>
</evidence>
<keyword evidence="6" id="KW-0969">Cilium</keyword>
<evidence type="ECO:0000259" key="4">
    <source>
        <dbReference type="Pfam" id="PF06429"/>
    </source>
</evidence>
<dbReference type="Proteomes" id="UP000001299">
    <property type="component" value="Chromosome 1"/>
</dbReference>
<comment type="subcellular location">
    <subcellularLocation>
        <location evidence="2">Bacterial flagellum basal body</location>
    </subcellularLocation>
</comment>
<dbReference type="EMBL" id="CP001810">
    <property type="protein sequence ID" value="ADL35328.1"/>
    <property type="molecule type" value="Genomic_DNA"/>
</dbReference>
<dbReference type="KEGG" id="bpb:bpr_I2595"/>
<accession>E0RY70</accession>
<protein>
    <submittedName>
        <fullName evidence="6">Flagellar basal-body rod protein FlgG2</fullName>
    </submittedName>
</protein>
<dbReference type="InterPro" id="IPR037925">
    <property type="entry name" value="FlgE/F/G-like"/>
</dbReference>
<dbReference type="SUPFAM" id="SSF117143">
    <property type="entry name" value="Flagellar hook protein flgE"/>
    <property type="match status" value="1"/>
</dbReference>
<dbReference type="RefSeq" id="WP_013281981.1">
    <property type="nucleotide sequence ID" value="NC_014387.1"/>
</dbReference>
<evidence type="ECO:0000259" key="3">
    <source>
        <dbReference type="Pfam" id="PF00460"/>
    </source>
</evidence>
<evidence type="ECO:0000256" key="2">
    <source>
        <dbReference type="RuleBase" id="RU362116"/>
    </source>
</evidence>
<keyword evidence="7" id="KW-1185">Reference proteome</keyword>
<dbReference type="HOGENOM" id="CLU_013687_0_0_9"/>
<dbReference type="InterPro" id="IPR010930">
    <property type="entry name" value="Flg_bb/hook_C_dom"/>
</dbReference>
<keyword evidence="6" id="KW-0966">Cell projection</keyword>
<dbReference type="InterPro" id="IPR001444">
    <property type="entry name" value="Flag_bb_rod_N"/>
</dbReference>
<keyword evidence="2" id="KW-0975">Bacterial flagellum</keyword>
<dbReference type="Pfam" id="PF00460">
    <property type="entry name" value="Flg_bb_rod"/>
    <property type="match status" value="1"/>
</dbReference>
<dbReference type="STRING" id="515622.bpr_I2595"/>
<keyword evidence="6" id="KW-0282">Flagellum</keyword>
<gene>
    <name evidence="6" type="primary">flgG2</name>
    <name evidence="6" type="ordered locus">bpr_I2595</name>
</gene>
<dbReference type="GO" id="GO:0071978">
    <property type="term" value="P:bacterial-type flagellum-dependent swarming motility"/>
    <property type="evidence" value="ECO:0007669"/>
    <property type="project" value="TreeGrafter"/>
</dbReference>
<dbReference type="Pfam" id="PF22692">
    <property type="entry name" value="LlgE_F_G_D1"/>
    <property type="match status" value="1"/>
</dbReference>
<name>E0RY70_BUTPB</name>
<comment type="similarity">
    <text evidence="1 2">Belongs to the flagella basal body rod proteins family.</text>
</comment>
<feature type="domain" description="Flagellar hook protein FlgE/F/G-like D1" evidence="5">
    <location>
        <begin position="96"/>
        <end position="172"/>
    </location>
</feature>
<organism evidence="6 7">
    <name type="scientific">Butyrivibrio proteoclasticus (strain ATCC 51982 / DSM 14932 / B316)</name>
    <name type="common">Clostridium proteoclasticum</name>
    <dbReference type="NCBI Taxonomy" id="515622"/>
    <lineage>
        <taxon>Bacteria</taxon>
        <taxon>Bacillati</taxon>
        <taxon>Bacillota</taxon>
        <taxon>Clostridia</taxon>
        <taxon>Lachnospirales</taxon>
        <taxon>Lachnospiraceae</taxon>
        <taxon>Butyrivibrio</taxon>
    </lineage>
</organism>
<dbReference type="InterPro" id="IPR019776">
    <property type="entry name" value="Flagellar_basal_body_rod_CS"/>
</dbReference>
<dbReference type="InterPro" id="IPR053967">
    <property type="entry name" value="LlgE_F_G-like_D1"/>
</dbReference>
<evidence type="ECO:0000256" key="1">
    <source>
        <dbReference type="ARBA" id="ARBA00009677"/>
    </source>
</evidence>
<reference evidence="6 7" key="1">
    <citation type="journal article" date="2010" name="PLoS ONE">
        <title>The glycobiome of the rumen bacterium Butyrivibrio proteoclasticus B316(T) highlights adaptation to a polysaccharide-rich environment.</title>
        <authorList>
            <person name="Kelly W.J."/>
            <person name="Leahy S.C."/>
            <person name="Altermann E."/>
            <person name="Yeoman C.J."/>
            <person name="Dunne J.C."/>
            <person name="Kong Z."/>
            <person name="Pacheco D.M."/>
            <person name="Li D."/>
            <person name="Noel S.J."/>
            <person name="Moon C.D."/>
            <person name="Cookson A.L."/>
            <person name="Attwood G.T."/>
        </authorList>
    </citation>
    <scope>NUCLEOTIDE SEQUENCE [LARGE SCALE GENOMIC DNA]</scope>
    <source>
        <strain evidence="7">ATCC 51982 / DSM 14932 / B316</strain>
    </source>
</reference>
<evidence type="ECO:0000259" key="5">
    <source>
        <dbReference type="Pfam" id="PF22692"/>
    </source>
</evidence>
<dbReference type="GO" id="GO:0009425">
    <property type="term" value="C:bacterial-type flagellum basal body"/>
    <property type="evidence" value="ECO:0007669"/>
    <property type="project" value="UniProtKB-SubCell"/>
</dbReference>
<feature type="domain" description="Flagellar basal body rod protein N-terminal" evidence="3">
    <location>
        <begin position="5"/>
        <end position="35"/>
    </location>
</feature>
<evidence type="ECO:0000313" key="6">
    <source>
        <dbReference type="EMBL" id="ADL35328.1"/>
    </source>
</evidence>
<feature type="domain" description="Flagellar basal-body/hook protein C-terminal" evidence="4">
    <location>
        <begin position="229"/>
        <end position="272"/>
    </location>
</feature>
<dbReference type="Pfam" id="PF06429">
    <property type="entry name" value="Flg_bbr_C"/>
    <property type="match status" value="1"/>
</dbReference>